<organism evidence="1 2">
    <name type="scientific">Hymenolepis diminuta</name>
    <name type="common">Rat tapeworm</name>
    <dbReference type="NCBI Taxonomy" id="6216"/>
    <lineage>
        <taxon>Eukaryota</taxon>
        <taxon>Metazoa</taxon>
        <taxon>Spiralia</taxon>
        <taxon>Lophotrochozoa</taxon>
        <taxon>Platyhelminthes</taxon>
        <taxon>Cestoda</taxon>
        <taxon>Eucestoda</taxon>
        <taxon>Cyclophyllidea</taxon>
        <taxon>Hymenolepididae</taxon>
        <taxon>Hymenolepis</taxon>
    </lineage>
</organism>
<evidence type="ECO:0000313" key="1">
    <source>
        <dbReference type="EMBL" id="VDL64633.1"/>
    </source>
</evidence>
<dbReference type="Gene3D" id="2.60.40.10">
    <property type="entry name" value="Immunoglobulins"/>
    <property type="match status" value="1"/>
</dbReference>
<dbReference type="AlphaFoldDB" id="A0A3P7AFR2"/>
<dbReference type="Proteomes" id="UP000274504">
    <property type="component" value="Unassembled WGS sequence"/>
</dbReference>
<reference evidence="1 2" key="1">
    <citation type="submission" date="2018-11" db="EMBL/GenBank/DDBJ databases">
        <authorList>
            <consortium name="Pathogen Informatics"/>
        </authorList>
    </citation>
    <scope>NUCLEOTIDE SEQUENCE [LARGE SCALE GENOMIC DNA]</scope>
</reference>
<name>A0A3P7AFR2_HYMDI</name>
<dbReference type="InterPro" id="IPR036116">
    <property type="entry name" value="FN3_sf"/>
</dbReference>
<accession>A0A3P7AFR2</accession>
<dbReference type="SUPFAM" id="SSF49265">
    <property type="entry name" value="Fibronectin type III"/>
    <property type="match status" value="1"/>
</dbReference>
<dbReference type="EMBL" id="UYSG01012337">
    <property type="protein sequence ID" value="VDL64633.1"/>
    <property type="molecule type" value="Genomic_DNA"/>
</dbReference>
<gene>
    <name evidence="1" type="ORF">HDID_LOCUS11033</name>
</gene>
<evidence type="ECO:0000313" key="2">
    <source>
        <dbReference type="Proteomes" id="UP000274504"/>
    </source>
</evidence>
<dbReference type="InterPro" id="IPR013783">
    <property type="entry name" value="Ig-like_fold"/>
</dbReference>
<evidence type="ECO:0008006" key="3">
    <source>
        <dbReference type="Google" id="ProtNLM"/>
    </source>
</evidence>
<feature type="non-terminal residue" evidence="1">
    <location>
        <position position="212"/>
    </location>
</feature>
<proteinExistence type="predicted"/>
<protein>
    <recommendedName>
        <fullName evidence="3">Fibronectin type-III domain-containing protein</fullName>
    </recommendedName>
</protein>
<sequence length="212" mass="23220">MCVYNNKILQRIPFYTKAPSDPTCGNRTADSLSWEFSPINGSNETFWYKIVHPDLTVLGDCDESESKCNATNLSAGTVYTAHLIVCFNDTANNEEVFHRDCNVTEITFNTITVECSIETKRSVSNEALVTTVMAKTVDVDSTSQNCSISNTENSCTIRNLQACTSYSVSLITCLGNINCGDVVIIDEDIRTDKSSNVELITALVVVCAIVVI</sequence>